<organism evidence="2 3">
    <name type="scientific">Roseofilum capinflatum BLCC-M114</name>
    <dbReference type="NCBI Taxonomy" id="3022440"/>
    <lineage>
        <taxon>Bacteria</taxon>
        <taxon>Bacillati</taxon>
        <taxon>Cyanobacteriota</taxon>
        <taxon>Cyanophyceae</taxon>
        <taxon>Desertifilales</taxon>
        <taxon>Desertifilaceae</taxon>
        <taxon>Roseofilum</taxon>
        <taxon>Roseofilum capinflatum</taxon>
    </lineage>
</organism>
<protein>
    <submittedName>
        <fullName evidence="2">DUF3493 domain-containing protein</fullName>
    </submittedName>
</protein>
<name>A0ABT7BCR8_9CYAN</name>
<keyword evidence="1" id="KW-0812">Transmembrane</keyword>
<dbReference type="Proteomes" id="UP001235849">
    <property type="component" value="Unassembled WGS sequence"/>
</dbReference>
<feature type="transmembrane region" description="Helical" evidence="1">
    <location>
        <begin position="68"/>
        <end position="87"/>
    </location>
</feature>
<evidence type="ECO:0000256" key="1">
    <source>
        <dbReference type="SAM" id="Phobius"/>
    </source>
</evidence>
<keyword evidence="1" id="KW-0472">Membrane</keyword>
<dbReference type="RefSeq" id="WP_283769233.1">
    <property type="nucleotide sequence ID" value="NZ_JAQOSO010000117.1"/>
</dbReference>
<dbReference type="EMBL" id="JAQOSO010000117">
    <property type="protein sequence ID" value="MDJ1176965.1"/>
    <property type="molecule type" value="Genomic_DNA"/>
</dbReference>
<keyword evidence="3" id="KW-1185">Reference proteome</keyword>
<dbReference type="InterPro" id="IPR021883">
    <property type="entry name" value="LPA1-like"/>
</dbReference>
<feature type="transmembrane region" description="Helical" evidence="1">
    <location>
        <begin position="38"/>
        <end position="56"/>
    </location>
</feature>
<evidence type="ECO:0000313" key="2">
    <source>
        <dbReference type="EMBL" id="MDJ1176965.1"/>
    </source>
</evidence>
<accession>A0ABT7BCR8</accession>
<proteinExistence type="predicted"/>
<sequence>MPSDPPRSKPGRKSSLSPEKYARLKAEAKAPYRGLRQFIYATFATSGLIGAFIFLAKLASGDQITTNLGNLAVQLGVIALMVLLFRLENRQ</sequence>
<evidence type="ECO:0000313" key="3">
    <source>
        <dbReference type="Proteomes" id="UP001235849"/>
    </source>
</evidence>
<comment type="caution">
    <text evidence="2">The sequence shown here is derived from an EMBL/GenBank/DDBJ whole genome shotgun (WGS) entry which is preliminary data.</text>
</comment>
<keyword evidence="1" id="KW-1133">Transmembrane helix</keyword>
<dbReference type="Pfam" id="PF11998">
    <property type="entry name" value="DUF3493"/>
    <property type="match status" value="1"/>
</dbReference>
<gene>
    <name evidence="2" type="ORF">PMG25_23010</name>
</gene>
<reference evidence="2 3" key="1">
    <citation type="submission" date="2023-01" db="EMBL/GenBank/DDBJ databases">
        <title>Novel diversity within Roseofilum (Cyanobacteria; Desertifilaceae) from marine benthic mats with descriptions of four novel species.</title>
        <authorList>
            <person name="Wang Y."/>
            <person name="Berthold D.E."/>
            <person name="Hu J."/>
            <person name="Lefler F.W."/>
            <person name="Laughinghouse H.D. IV."/>
        </authorList>
    </citation>
    <scope>NUCLEOTIDE SEQUENCE [LARGE SCALE GENOMIC DNA]</scope>
    <source>
        <strain evidence="2 3">BLCC-M114</strain>
    </source>
</reference>